<dbReference type="InterPro" id="IPR023098">
    <property type="entry name" value="SerK/SbnI_C"/>
</dbReference>
<keyword evidence="1" id="KW-0808">Transferase</keyword>
<proteinExistence type="predicted"/>
<evidence type="ECO:0000256" key="4">
    <source>
        <dbReference type="ARBA" id="ARBA00022840"/>
    </source>
</evidence>
<dbReference type="InterPro" id="IPR036086">
    <property type="entry name" value="ParB/Sulfiredoxin_sf"/>
</dbReference>
<dbReference type="Gene3D" id="3.30.1760.10">
    <property type="entry name" value="Conserved hypothetical protein from pyrococcus furiosus pfu- 392566-001, domain 2"/>
    <property type="match status" value="1"/>
</dbReference>
<dbReference type="EMBL" id="DTAD01000024">
    <property type="protein sequence ID" value="HGN89987.1"/>
    <property type="molecule type" value="Genomic_DNA"/>
</dbReference>
<gene>
    <name evidence="6" type="ORF">ENT82_02510</name>
</gene>
<accession>A0A7C4I2Y1</accession>
<name>A0A7C4I2Y1_CALS0</name>
<dbReference type="AlphaFoldDB" id="A0A7C4I2Y1"/>
<dbReference type="SMART" id="SM00470">
    <property type="entry name" value="ParB"/>
    <property type="match status" value="1"/>
</dbReference>
<comment type="caution">
    <text evidence="6">The sequence shown here is derived from an EMBL/GenBank/DDBJ whole genome shotgun (WGS) entry which is preliminary data.</text>
</comment>
<evidence type="ECO:0000256" key="1">
    <source>
        <dbReference type="ARBA" id="ARBA00022679"/>
    </source>
</evidence>
<dbReference type="InterPro" id="IPR003115">
    <property type="entry name" value="ParB_N"/>
</dbReference>
<sequence>MKLKPWTITLADTENLHPHEQSIPQAVARIAEDIAQKERFIDPVIVDAETGLVVDGTHRVEAAIRLGLGKIPVYTVDYMSPRVVLAGWGRAASKNISKDELRGLFGRLGFTESMASYDARFIWSDGHVIQVKHSGELSTKQVYEKLSIIDQSLQHLGIAYVRDSDVEELVKQGKHVFGYLLRPLKKEEVVSIVKQGYRLPPKSTRHLIDRRPMYINCPLEILRSSDAVEKFTEFLSEGVWVELGPGAELDRKYDERVMVFYREDLAAFYPEKLLKLVKSSLKQTLR</sequence>
<reference evidence="6" key="1">
    <citation type="journal article" date="2020" name="mSystems">
        <title>Genome- and Community-Level Interaction Insights into Carbon Utilization and Element Cycling Functions of Hydrothermarchaeota in Hydrothermal Sediment.</title>
        <authorList>
            <person name="Zhou Z."/>
            <person name="Liu Y."/>
            <person name="Xu W."/>
            <person name="Pan J."/>
            <person name="Luo Z.H."/>
            <person name="Li M."/>
        </authorList>
    </citation>
    <scope>NUCLEOTIDE SEQUENCE [LARGE SCALE GENOMIC DNA]</scope>
    <source>
        <strain evidence="6">SpSt-613</strain>
    </source>
</reference>
<dbReference type="GO" id="GO:0005524">
    <property type="term" value="F:ATP binding"/>
    <property type="evidence" value="ECO:0007669"/>
    <property type="project" value="UniProtKB-KW"/>
</dbReference>
<dbReference type="GO" id="GO:0016301">
    <property type="term" value="F:kinase activity"/>
    <property type="evidence" value="ECO:0007669"/>
    <property type="project" value="UniProtKB-KW"/>
</dbReference>
<protein>
    <submittedName>
        <fullName evidence="6">DUF1015 family protein</fullName>
    </submittedName>
</protein>
<evidence type="ECO:0000313" key="6">
    <source>
        <dbReference type="EMBL" id="HGN89987.1"/>
    </source>
</evidence>
<evidence type="ECO:0000256" key="3">
    <source>
        <dbReference type="ARBA" id="ARBA00022777"/>
    </source>
</evidence>
<keyword evidence="2" id="KW-0547">Nucleotide-binding</keyword>
<evidence type="ECO:0000259" key="5">
    <source>
        <dbReference type="SMART" id="SM00470"/>
    </source>
</evidence>
<keyword evidence="4" id="KW-0067">ATP-binding</keyword>
<dbReference type="Gene3D" id="3.90.1530.10">
    <property type="entry name" value="Conserved hypothetical protein from pyrococcus furiosus pfu- 392566-001, ParB domain"/>
    <property type="match status" value="1"/>
</dbReference>
<keyword evidence="3" id="KW-0418">Kinase</keyword>
<feature type="domain" description="ParB-like N-terminal" evidence="5">
    <location>
        <begin position="9"/>
        <end position="91"/>
    </location>
</feature>
<dbReference type="SUPFAM" id="SSF110849">
    <property type="entry name" value="ParB/Sulfiredoxin"/>
    <property type="match status" value="1"/>
</dbReference>
<evidence type="ECO:0000256" key="2">
    <source>
        <dbReference type="ARBA" id="ARBA00022741"/>
    </source>
</evidence>
<organism evidence="6">
    <name type="scientific">Caldiarchaeum subterraneum</name>
    <dbReference type="NCBI Taxonomy" id="311458"/>
    <lineage>
        <taxon>Archaea</taxon>
        <taxon>Nitrososphaerota</taxon>
        <taxon>Candidatus Caldarchaeales</taxon>
        <taxon>Candidatus Caldarchaeaceae</taxon>
        <taxon>Candidatus Caldarchaeum</taxon>
    </lineage>
</organism>